<protein>
    <submittedName>
        <fullName evidence="7">RNA polymerase-associated protein rtf1</fullName>
    </submittedName>
</protein>
<dbReference type="PANTHER" id="PTHR13115:SF8">
    <property type="entry name" value="RNA POLYMERASE-ASSOCIATED PROTEIN RTF1 HOMOLOG"/>
    <property type="match status" value="1"/>
</dbReference>
<feature type="region of interest" description="Disordered" evidence="5">
    <location>
        <begin position="1"/>
        <end position="171"/>
    </location>
</feature>
<evidence type="ECO:0000313" key="8">
    <source>
        <dbReference type="Proteomes" id="UP001381693"/>
    </source>
</evidence>
<gene>
    <name evidence="7" type="primary">RTF1</name>
    <name evidence="7" type="ORF">SK128_023824</name>
</gene>
<evidence type="ECO:0000256" key="2">
    <source>
        <dbReference type="ARBA" id="ARBA00023015"/>
    </source>
</evidence>
<keyword evidence="2" id="KW-0805">Transcription regulation</keyword>
<feature type="compositionally biased region" description="Basic and acidic residues" evidence="5">
    <location>
        <begin position="105"/>
        <end position="121"/>
    </location>
</feature>
<dbReference type="PROSITE" id="PS51360">
    <property type="entry name" value="PLUS3"/>
    <property type="match status" value="1"/>
</dbReference>
<feature type="domain" description="Plus3" evidence="6">
    <location>
        <begin position="356"/>
        <end position="487"/>
    </location>
</feature>
<comment type="subcellular location">
    <subcellularLocation>
        <location evidence="1">Nucleus</location>
    </subcellularLocation>
</comment>
<dbReference type="AlphaFoldDB" id="A0AAN8WBA7"/>
<keyword evidence="4" id="KW-0539">Nucleus</keyword>
<dbReference type="SUPFAM" id="SSF159042">
    <property type="entry name" value="Plus3-like"/>
    <property type="match status" value="1"/>
</dbReference>
<comment type="caution">
    <text evidence="7">The sequence shown here is derived from an EMBL/GenBank/DDBJ whole genome shotgun (WGS) entry which is preliminary data.</text>
</comment>
<accession>A0AAN8WBA7</accession>
<evidence type="ECO:0000256" key="3">
    <source>
        <dbReference type="ARBA" id="ARBA00023163"/>
    </source>
</evidence>
<feature type="compositionally biased region" description="Basic and acidic residues" evidence="5">
    <location>
        <begin position="158"/>
        <end position="171"/>
    </location>
</feature>
<feature type="compositionally biased region" description="Basic and acidic residues" evidence="5">
    <location>
        <begin position="309"/>
        <end position="319"/>
    </location>
</feature>
<dbReference type="Proteomes" id="UP001381693">
    <property type="component" value="Unassembled WGS sequence"/>
</dbReference>
<proteinExistence type="predicted"/>
<feature type="compositionally biased region" description="Acidic residues" evidence="5">
    <location>
        <begin position="71"/>
        <end position="82"/>
    </location>
</feature>
<dbReference type="Gene3D" id="3.90.70.200">
    <property type="entry name" value="Plus-3 domain"/>
    <property type="match status" value="1"/>
</dbReference>
<feature type="compositionally biased region" description="Basic residues" evidence="5">
    <location>
        <begin position="195"/>
        <end position="206"/>
    </location>
</feature>
<feature type="compositionally biased region" description="Acidic residues" evidence="5">
    <location>
        <begin position="136"/>
        <end position="157"/>
    </location>
</feature>
<organism evidence="7 8">
    <name type="scientific">Halocaridina rubra</name>
    <name type="common">Hawaiian red shrimp</name>
    <dbReference type="NCBI Taxonomy" id="373956"/>
    <lineage>
        <taxon>Eukaryota</taxon>
        <taxon>Metazoa</taxon>
        <taxon>Ecdysozoa</taxon>
        <taxon>Arthropoda</taxon>
        <taxon>Crustacea</taxon>
        <taxon>Multicrustacea</taxon>
        <taxon>Malacostraca</taxon>
        <taxon>Eumalacostraca</taxon>
        <taxon>Eucarida</taxon>
        <taxon>Decapoda</taxon>
        <taxon>Pleocyemata</taxon>
        <taxon>Caridea</taxon>
        <taxon>Atyoidea</taxon>
        <taxon>Atyidae</taxon>
        <taxon>Halocaridina</taxon>
    </lineage>
</organism>
<dbReference type="PANTHER" id="PTHR13115">
    <property type="entry name" value="RNA POLYMERASE-ASSOCIATED PROTEIN RTF1 HOMOLOG"/>
    <property type="match status" value="1"/>
</dbReference>
<dbReference type="GO" id="GO:0003677">
    <property type="term" value="F:DNA binding"/>
    <property type="evidence" value="ECO:0007669"/>
    <property type="project" value="InterPro"/>
</dbReference>
<evidence type="ECO:0000256" key="5">
    <source>
        <dbReference type="SAM" id="MobiDB-lite"/>
    </source>
</evidence>
<feature type="region of interest" description="Disordered" evidence="5">
    <location>
        <begin position="636"/>
        <end position="656"/>
    </location>
</feature>
<evidence type="ECO:0000256" key="1">
    <source>
        <dbReference type="ARBA" id="ARBA00004123"/>
    </source>
</evidence>
<feature type="compositionally biased region" description="Basic and acidic residues" evidence="5">
    <location>
        <begin position="207"/>
        <end position="281"/>
    </location>
</feature>
<keyword evidence="3" id="KW-0804">Transcription</keyword>
<dbReference type="Pfam" id="PF03126">
    <property type="entry name" value="Plus-3"/>
    <property type="match status" value="1"/>
</dbReference>
<dbReference type="SMART" id="SM00719">
    <property type="entry name" value="Plus3"/>
    <property type="match status" value="1"/>
</dbReference>
<feature type="compositionally biased region" description="Low complexity" evidence="5">
    <location>
        <begin position="325"/>
        <end position="337"/>
    </location>
</feature>
<evidence type="ECO:0000256" key="4">
    <source>
        <dbReference type="ARBA" id="ARBA00023242"/>
    </source>
</evidence>
<feature type="compositionally biased region" description="Basic and acidic residues" evidence="5">
    <location>
        <begin position="338"/>
        <end position="359"/>
    </location>
</feature>
<sequence length="656" mass="74511">MNKRKIKALIDSDSDDEGGSGSDIDSELLALAKKKKKKRSGSESSMGSSPKQTAAPPAAVPIARSKVSSDSDSETSDSDSDWDAPKGKKKKLSKPAAKGKNKMVVARDSDSEESKAAKGSESEPEEGEVSDSASSDSDDLDEEFDDGLDENMIGDEEDRARLEQMTEKEREQEIYNRIEKREVLRTRFEIEKKLKLAKKKEQKKRKEKDGDKPIKEKKQPVLTDRKKVLEERAQGRNDKFAALKAKRENKFQKAEEEKQKKEKRAEEERKKKEEKEQRTGDSDSDEDEGKSKHKLKASEVFSSDDSGSDSEKSTKSEKSAKRRSSTSSSSSSSDSDSESARSNDSYRSRNERPKHVTSKEDLEKIRLSRHKLERFVHLPIFGKAVIGCFVRVGIGSFQGQSVYRVAEIIEVCETAKIYELGSTKTNKGLRLKHGSQERVFRLEYVSNSPFSDSEYSKWVEDCSAHSTELTLMEHVEQKQKDIHDLLYYKFSNDDIEKMVEEKLRFKSNPVNFAVAKTLLLKEKDMASQRGDDETVAKLNEKIADLDEKANSLDKRRTQTIAAISYINERNRKNNVEKAERAIMAEIEAKKGIKVEDPFTRRSTRPTMVTKTKDPDIVSSEMLIKFELERKVKMEENKKKKADLYTTDSRVRAGSRN</sequence>
<dbReference type="GO" id="GO:1990269">
    <property type="term" value="F:RNA polymerase II C-terminal domain phosphoserine binding"/>
    <property type="evidence" value="ECO:0007669"/>
    <property type="project" value="TreeGrafter"/>
</dbReference>
<feature type="compositionally biased region" description="Low complexity" evidence="5">
    <location>
        <begin position="42"/>
        <end position="51"/>
    </location>
</feature>
<dbReference type="InterPro" id="IPR036128">
    <property type="entry name" value="Plus3-like_sf"/>
</dbReference>
<feature type="compositionally biased region" description="Basic residues" evidence="5">
    <location>
        <begin position="87"/>
        <end position="101"/>
    </location>
</feature>
<feature type="region of interest" description="Disordered" evidence="5">
    <location>
        <begin position="195"/>
        <end position="359"/>
    </location>
</feature>
<dbReference type="GO" id="GO:0016593">
    <property type="term" value="C:Cdc73/Paf1 complex"/>
    <property type="evidence" value="ECO:0007669"/>
    <property type="project" value="TreeGrafter"/>
</dbReference>
<evidence type="ECO:0000259" key="6">
    <source>
        <dbReference type="PROSITE" id="PS51360"/>
    </source>
</evidence>
<evidence type="ECO:0000313" key="7">
    <source>
        <dbReference type="EMBL" id="KAK7025957.1"/>
    </source>
</evidence>
<dbReference type="InterPro" id="IPR004343">
    <property type="entry name" value="Plus-3_dom"/>
</dbReference>
<reference evidence="7 8" key="1">
    <citation type="submission" date="2023-11" db="EMBL/GenBank/DDBJ databases">
        <title>Halocaridina rubra genome assembly.</title>
        <authorList>
            <person name="Smith C."/>
        </authorList>
    </citation>
    <scope>NUCLEOTIDE SEQUENCE [LARGE SCALE GENOMIC DNA]</scope>
    <source>
        <strain evidence="7">EP-1</strain>
        <tissue evidence="7">Whole</tissue>
    </source>
</reference>
<name>A0AAN8WBA7_HALRR</name>
<dbReference type="EMBL" id="JAXCGZ010022729">
    <property type="protein sequence ID" value="KAK7025957.1"/>
    <property type="molecule type" value="Genomic_DNA"/>
</dbReference>
<keyword evidence="8" id="KW-1185">Reference proteome</keyword>